<protein>
    <submittedName>
        <fullName evidence="3">FH2 domain-containing protein</fullName>
    </submittedName>
</protein>
<reference evidence="3" key="1">
    <citation type="submission" date="2017-02" db="UniProtKB">
        <authorList>
            <consortium name="WormBaseParasite"/>
        </authorList>
    </citation>
    <scope>IDENTIFICATION</scope>
</reference>
<evidence type="ECO:0000313" key="2">
    <source>
        <dbReference type="Proteomes" id="UP000268014"/>
    </source>
</evidence>
<dbReference type="EMBL" id="UZAF01016116">
    <property type="protein sequence ID" value="VDO20816.1"/>
    <property type="molecule type" value="Genomic_DNA"/>
</dbReference>
<dbReference type="AlphaFoldDB" id="A0A0N4W196"/>
<dbReference type="Proteomes" id="UP000268014">
    <property type="component" value="Unassembled WGS sequence"/>
</dbReference>
<reference evidence="1 2" key="2">
    <citation type="submission" date="2018-11" db="EMBL/GenBank/DDBJ databases">
        <authorList>
            <consortium name="Pathogen Informatics"/>
        </authorList>
    </citation>
    <scope>NUCLEOTIDE SEQUENCE [LARGE SCALE GENOMIC DNA]</scope>
    <source>
        <strain evidence="1 2">MHpl1</strain>
    </source>
</reference>
<gene>
    <name evidence="1" type="ORF">HPLM_LOCUS3388</name>
</gene>
<evidence type="ECO:0000313" key="3">
    <source>
        <dbReference type="WBParaSite" id="HPLM_0000339601-mRNA-1"/>
    </source>
</evidence>
<name>A0A0N4W196_HAEPC</name>
<keyword evidence="2" id="KW-1185">Reference proteome</keyword>
<sequence length="80" mass="8944">MVGNSERNVKISCTTSKKHGCKGSTKFSGANGTLRKRLTVLIDVDHPPLSVLIEALRKFNYEERAALTRLQEYPNNAKKL</sequence>
<organism evidence="3">
    <name type="scientific">Haemonchus placei</name>
    <name type="common">Barber's pole worm</name>
    <dbReference type="NCBI Taxonomy" id="6290"/>
    <lineage>
        <taxon>Eukaryota</taxon>
        <taxon>Metazoa</taxon>
        <taxon>Ecdysozoa</taxon>
        <taxon>Nematoda</taxon>
        <taxon>Chromadorea</taxon>
        <taxon>Rhabditida</taxon>
        <taxon>Rhabditina</taxon>
        <taxon>Rhabditomorpha</taxon>
        <taxon>Strongyloidea</taxon>
        <taxon>Trichostrongylidae</taxon>
        <taxon>Haemonchus</taxon>
    </lineage>
</organism>
<evidence type="ECO:0000313" key="1">
    <source>
        <dbReference type="EMBL" id="VDO20816.1"/>
    </source>
</evidence>
<accession>A0A0N4W196</accession>
<dbReference type="WBParaSite" id="HPLM_0000339601-mRNA-1">
    <property type="protein sequence ID" value="HPLM_0000339601-mRNA-1"/>
    <property type="gene ID" value="HPLM_0000339601"/>
</dbReference>
<proteinExistence type="predicted"/>